<protein>
    <submittedName>
        <fullName evidence="2">Uncharacterized protein</fullName>
    </submittedName>
</protein>
<evidence type="ECO:0000313" key="3">
    <source>
        <dbReference type="Proteomes" id="UP000027265"/>
    </source>
</evidence>
<dbReference type="EMBL" id="KL197709">
    <property type="protein sequence ID" value="KDQ64188.1"/>
    <property type="molecule type" value="Genomic_DNA"/>
</dbReference>
<name>A0A067QAV0_9AGAM</name>
<evidence type="ECO:0000313" key="2">
    <source>
        <dbReference type="EMBL" id="KDQ64188.1"/>
    </source>
</evidence>
<feature type="region of interest" description="Disordered" evidence="1">
    <location>
        <begin position="276"/>
        <end position="297"/>
    </location>
</feature>
<organism evidence="2 3">
    <name type="scientific">Jaapia argillacea MUCL 33604</name>
    <dbReference type="NCBI Taxonomy" id="933084"/>
    <lineage>
        <taxon>Eukaryota</taxon>
        <taxon>Fungi</taxon>
        <taxon>Dikarya</taxon>
        <taxon>Basidiomycota</taxon>
        <taxon>Agaricomycotina</taxon>
        <taxon>Agaricomycetes</taxon>
        <taxon>Agaricomycetidae</taxon>
        <taxon>Jaapiales</taxon>
        <taxon>Jaapiaceae</taxon>
        <taxon>Jaapia</taxon>
    </lineage>
</organism>
<dbReference type="Proteomes" id="UP000027265">
    <property type="component" value="Unassembled WGS sequence"/>
</dbReference>
<evidence type="ECO:0000256" key="1">
    <source>
        <dbReference type="SAM" id="MobiDB-lite"/>
    </source>
</evidence>
<keyword evidence="3" id="KW-1185">Reference proteome</keyword>
<proteinExistence type="predicted"/>
<feature type="region of interest" description="Disordered" evidence="1">
    <location>
        <begin position="315"/>
        <end position="350"/>
    </location>
</feature>
<accession>A0A067QAV0</accession>
<dbReference type="STRING" id="933084.A0A067QAV0"/>
<gene>
    <name evidence="2" type="ORF">JAAARDRAFT_27813</name>
</gene>
<reference evidence="3" key="1">
    <citation type="journal article" date="2014" name="Proc. Natl. Acad. Sci. U.S.A.">
        <title>Extensive sampling of basidiomycete genomes demonstrates inadequacy of the white-rot/brown-rot paradigm for wood decay fungi.</title>
        <authorList>
            <person name="Riley R."/>
            <person name="Salamov A.A."/>
            <person name="Brown D.W."/>
            <person name="Nagy L.G."/>
            <person name="Floudas D."/>
            <person name="Held B.W."/>
            <person name="Levasseur A."/>
            <person name="Lombard V."/>
            <person name="Morin E."/>
            <person name="Otillar R."/>
            <person name="Lindquist E.A."/>
            <person name="Sun H."/>
            <person name="LaButti K.M."/>
            <person name="Schmutz J."/>
            <person name="Jabbour D."/>
            <person name="Luo H."/>
            <person name="Baker S.E."/>
            <person name="Pisabarro A.G."/>
            <person name="Walton J.D."/>
            <person name="Blanchette R.A."/>
            <person name="Henrissat B."/>
            <person name="Martin F."/>
            <person name="Cullen D."/>
            <person name="Hibbett D.S."/>
            <person name="Grigoriev I.V."/>
        </authorList>
    </citation>
    <scope>NUCLEOTIDE SEQUENCE [LARGE SCALE GENOMIC DNA]</scope>
    <source>
        <strain evidence="3">MUCL 33604</strain>
    </source>
</reference>
<dbReference type="OrthoDB" id="9995831at2759"/>
<dbReference type="InParanoid" id="A0A067QAV0"/>
<feature type="compositionally biased region" description="Polar residues" evidence="1">
    <location>
        <begin position="315"/>
        <end position="325"/>
    </location>
</feature>
<dbReference type="AlphaFoldDB" id="A0A067QAV0"/>
<dbReference type="HOGENOM" id="CLU_067630_0_0_1"/>
<sequence>MTPATANIIPFPTRPSTQASDAMSVVSRHATALEVCDMVYGEGEPASLETIERFYEANAGYENPFITATSRSVITDIHSLSRQMSKVDVSKPIAMLYTLLGLRREPGSDTWFRALRVWTEVGELSESESFDGHRRCMVEHTLNVLFLPGLHSDGHFSHAGRFFPNPATPTQGTPAAELSIYTPHESASHPLDPAIPVPFLNFLLPSPLHLQLHVITRLSFNESGRVTHHRDFWDLKDVVGLVPGGTLAQWIGARVAATGLSIVSRMLGFSKTTVNAVASERRKGSDREDDLESGRGDLSPAALYARSAMRFVRSSVSSSNTPTRHSSAHDLPSLRYHTSLPHHGTPSAYR</sequence>